<keyword evidence="3" id="KW-0998">Cell outer membrane</keyword>
<evidence type="ECO:0000313" key="9">
    <source>
        <dbReference type="EMBL" id="GAA3964345.1"/>
    </source>
</evidence>
<dbReference type="InterPro" id="IPR019734">
    <property type="entry name" value="TPR_rpt"/>
</dbReference>
<dbReference type="InterPro" id="IPR011990">
    <property type="entry name" value="TPR-like_helical_dom_sf"/>
</dbReference>
<evidence type="ECO:0000256" key="5">
    <source>
        <dbReference type="PROSITE-ProRule" id="PRU00473"/>
    </source>
</evidence>
<accession>A0ABP7PEN5</accession>
<dbReference type="Gene3D" id="2.120.10.30">
    <property type="entry name" value="TolB, C-terminal domain"/>
    <property type="match status" value="1"/>
</dbReference>
<evidence type="ECO:0000313" key="10">
    <source>
        <dbReference type="Proteomes" id="UP001501081"/>
    </source>
</evidence>
<dbReference type="Proteomes" id="UP001501081">
    <property type="component" value="Unassembled WGS sequence"/>
</dbReference>
<dbReference type="SUPFAM" id="SSF82171">
    <property type="entry name" value="DPP6 N-terminal domain-like"/>
    <property type="match status" value="1"/>
</dbReference>
<dbReference type="Pfam" id="PF00691">
    <property type="entry name" value="OmpA"/>
    <property type="match status" value="1"/>
</dbReference>
<dbReference type="InterPro" id="IPR050330">
    <property type="entry name" value="Bact_OuterMem_StrucFunc"/>
</dbReference>
<dbReference type="InterPro" id="IPR011042">
    <property type="entry name" value="6-blade_b-propeller_TolB-like"/>
</dbReference>
<dbReference type="Pfam" id="PF07676">
    <property type="entry name" value="PD40"/>
    <property type="match status" value="2"/>
</dbReference>
<name>A0ABP7PEN5_9SPHI</name>
<keyword evidence="7" id="KW-0732">Signal</keyword>
<dbReference type="PROSITE" id="PS51123">
    <property type="entry name" value="OMPA_2"/>
    <property type="match status" value="1"/>
</dbReference>
<feature type="signal peptide" evidence="7">
    <location>
        <begin position="1"/>
        <end position="18"/>
    </location>
</feature>
<dbReference type="InterPro" id="IPR006665">
    <property type="entry name" value="OmpA-like"/>
</dbReference>
<feature type="compositionally biased region" description="Basic and acidic residues" evidence="6">
    <location>
        <begin position="643"/>
        <end position="663"/>
    </location>
</feature>
<dbReference type="Gene3D" id="3.30.1330.60">
    <property type="entry name" value="OmpA-like domain"/>
    <property type="match status" value="1"/>
</dbReference>
<evidence type="ECO:0000256" key="1">
    <source>
        <dbReference type="ARBA" id="ARBA00004442"/>
    </source>
</evidence>
<evidence type="ECO:0000259" key="8">
    <source>
        <dbReference type="PROSITE" id="PS51123"/>
    </source>
</evidence>
<dbReference type="SUPFAM" id="SSF48452">
    <property type="entry name" value="TPR-like"/>
    <property type="match status" value="1"/>
</dbReference>
<gene>
    <name evidence="9" type="ORF">GCM10022246_16890</name>
</gene>
<keyword evidence="2 5" id="KW-0472">Membrane</keyword>
<comment type="subcellular location">
    <subcellularLocation>
        <location evidence="1">Cell outer membrane</location>
    </subcellularLocation>
</comment>
<dbReference type="CDD" id="cd07185">
    <property type="entry name" value="OmpA_C-like"/>
    <property type="match status" value="1"/>
</dbReference>
<evidence type="ECO:0000256" key="6">
    <source>
        <dbReference type="SAM" id="MobiDB-lite"/>
    </source>
</evidence>
<dbReference type="PRINTS" id="PR01021">
    <property type="entry name" value="OMPADOMAIN"/>
</dbReference>
<dbReference type="InterPro" id="IPR006664">
    <property type="entry name" value="OMP_bac"/>
</dbReference>
<keyword evidence="4" id="KW-0802">TPR repeat</keyword>
<dbReference type="Gene3D" id="1.25.40.10">
    <property type="entry name" value="Tetratricopeptide repeat domain"/>
    <property type="match status" value="1"/>
</dbReference>
<sequence length="663" mass="75059">MKKLIILFILASVTTLKAQYVVNYKKVADTYFQSKDYYAAATFYKKALKISSDSTQIILPYGKEKKLNSDDKLIEDYEGSLYNLAESSRMYREYAEAEKYYAVASTFSNPKYKRASFYYGESLRANKKFTEAITAFEQFIQKNKTDELVKMANLEILSCKFAIKEMRYPRLVQLKKIPSNVNGLGSNYAPVVSGNNFYFTSSRPVSVSGKPDVITTVKGETQISTKANPYINNIYLAKNGLQEQEVAVKLIDLDLPKDMEYAALSFNNEGTTAYFTAWKDKSKYEIYSVSKVDDKWTKPQSLGLQINSKDFNSAQPFVTADGKFLIFSSDRAGGYGNYDLWYTAIRADGSFGQPVNLGAEINTDADEKAPYYNIQTKKLIFSTDGRVGFGGLDFFESEGDLVNWSTPKNMGYPFNSSKDDIYFTAINADGSKGYISSDRESSCCLEVFEVKREYISIAGIVADCKTKKPLNNASVTMFDQEIERHVLTDETGKYEFKMDSRRPVKLNMTKENYFALSKSYTYEEIAKADTLMYVDYCINSFKINVPIVLDNIYYEFNSAELTESSKKVLDALVIIMDDNPEMEIELGAHTDDIGTDAYNLDLSDRRAKSCVDYLISKNISVGRLTSKGYGETMPIAPNKFKKGKDNPEGRAKNRRTEFKVTKK</sequence>
<dbReference type="InterPro" id="IPR036737">
    <property type="entry name" value="OmpA-like_sf"/>
</dbReference>
<dbReference type="PANTHER" id="PTHR30329">
    <property type="entry name" value="STATOR ELEMENT OF FLAGELLAR MOTOR COMPLEX"/>
    <property type="match status" value="1"/>
</dbReference>
<evidence type="ECO:0000256" key="3">
    <source>
        <dbReference type="ARBA" id="ARBA00023237"/>
    </source>
</evidence>
<evidence type="ECO:0000256" key="7">
    <source>
        <dbReference type="SAM" id="SignalP"/>
    </source>
</evidence>
<keyword evidence="10" id="KW-1185">Reference proteome</keyword>
<dbReference type="SUPFAM" id="SSF49464">
    <property type="entry name" value="Carboxypeptidase regulatory domain-like"/>
    <property type="match status" value="1"/>
</dbReference>
<reference evidence="10" key="1">
    <citation type="journal article" date="2019" name="Int. J. Syst. Evol. Microbiol.">
        <title>The Global Catalogue of Microorganisms (GCM) 10K type strain sequencing project: providing services to taxonomists for standard genome sequencing and annotation.</title>
        <authorList>
            <consortium name="The Broad Institute Genomics Platform"/>
            <consortium name="The Broad Institute Genome Sequencing Center for Infectious Disease"/>
            <person name="Wu L."/>
            <person name="Ma J."/>
        </authorList>
    </citation>
    <scope>NUCLEOTIDE SEQUENCE [LARGE SCALE GENOMIC DNA]</scope>
    <source>
        <strain evidence="10">JCM 17338</strain>
    </source>
</reference>
<feature type="repeat" description="TPR" evidence="4">
    <location>
        <begin position="21"/>
        <end position="54"/>
    </location>
</feature>
<dbReference type="Gene3D" id="2.60.40.1120">
    <property type="entry name" value="Carboxypeptidase-like, regulatory domain"/>
    <property type="match status" value="1"/>
</dbReference>
<dbReference type="PROSITE" id="PS50005">
    <property type="entry name" value="TPR"/>
    <property type="match status" value="1"/>
</dbReference>
<protein>
    <submittedName>
        <fullName evidence="9">OmpA family protein</fullName>
    </submittedName>
</protein>
<feature type="chain" id="PRO_5046256809" evidence="7">
    <location>
        <begin position="19"/>
        <end position="663"/>
    </location>
</feature>
<evidence type="ECO:0000256" key="4">
    <source>
        <dbReference type="PROSITE-ProRule" id="PRU00339"/>
    </source>
</evidence>
<dbReference type="SUPFAM" id="SSF103088">
    <property type="entry name" value="OmpA-like"/>
    <property type="match status" value="1"/>
</dbReference>
<organism evidence="9 10">
    <name type="scientific">Pedobacter ginsengiterrae</name>
    <dbReference type="NCBI Taxonomy" id="871696"/>
    <lineage>
        <taxon>Bacteria</taxon>
        <taxon>Pseudomonadati</taxon>
        <taxon>Bacteroidota</taxon>
        <taxon>Sphingobacteriia</taxon>
        <taxon>Sphingobacteriales</taxon>
        <taxon>Sphingobacteriaceae</taxon>
        <taxon>Pedobacter</taxon>
    </lineage>
</organism>
<dbReference type="PANTHER" id="PTHR30329:SF21">
    <property type="entry name" value="LIPOPROTEIN YIAD-RELATED"/>
    <property type="match status" value="1"/>
</dbReference>
<evidence type="ECO:0000256" key="2">
    <source>
        <dbReference type="ARBA" id="ARBA00023136"/>
    </source>
</evidence>
<dbReference type="EMBL" id="BAABAK010000009">
    <property type="protein sequence ID" value="GAA3964345.1"/>
    <property type="molecule type" value="Genomic_DNA"/>
</dbReference>
<dbReference type="InterPro" id="IPR008969">
    <property type="entry name" value="CarboxyPept-like_regulatory"/>
</dbReference>
<feature type="domain" description="OmpA-like" evidence="8">
    <location>
        <begin position="541"/>
        <end position="663"/>
    </location>
</feature>
<proteinExistence type="predicted"/>
<feature type="region of interest" description="Disordered" evidence="6">
    <location>
        <begin position="635"/>
        <end position="663"/>
    </location>
</feature>
<dbReference type="InterPro" id="IPR011659">
    <property type="entry name" value="WD40"/>
</dbReference>
<dbReference type="RefSeq" id="WP_344766237.1">
    <property type="nucleotide sequence ID" value="NZ_BAABAK010000009.1"/>
</dbReference>
<comment type="caution">
    <text evidence="9">The sequence shown here is derived from an EMBL/GenBank/DDBJ whole genome shotgun (WGS) entry which is preliminary data.</text>
</comment>